<evidence type="ECO:0000313" key="2">
    <source>
        <dbReference type="EMBL" id="MDT0568217.1"/>
    </source>
</evidence>
<dbReference type="Proteomes" id="UP001180737">
    <property type="component" value="Unassembled WGS sequence"/>
</dbReference>
<reference evidence="2" key="1">
    <citation type="submission" date="2024-05" db="EMBL/GenBank/DDBJ databases">
        <title>30 novel species of actinomycetes from the DSMZ collection.</title>
        <authorList>
            <person name="Nouioui I."/>
        </authorList>
    </citation>
    <scope>NUCLEOTIDE SEQUENCE</scope>
    <source>
        <strain evidence="2">DSM 3412</strain>
    </source>
</reference>
<protein>
    <recommendedName>
        <fullName evidence="4">SWIM-type domain-containing protein</fullName>
    </recommendedName>
</protein>
<evidence type="ECO:0008006" key="4">
    <source>
        <dbReference type="Google" id="ProtNLM"/>
    </source>
</evidence>
<evidence type="ECO:0000313" key="3">
    <source>
        <dbReference type="Proteomes" id="UP001180737"/>
    </source>
</evidence>
<sequence>MNTELPPAAPDVVAAAVESLTSRLRKKLDAAVETYAALPVTVDGDTLRVRCGEDAEVTLTPGPSGAVTDTEGAMCSCLLAPRCLHRAAVLSACPVADAEAMSAVTAEPEHEPAGTTAGLHGSAGEAPTAGGPRATGATGSSAGGGPVPAGADASREPGRSSASATPADGTTWAAAATAADATEPTETGTTDATGPTETGTTGSVGSAEGTTPVGRAGDLGDGGKPPTPAQVAAAAGLWAATAAVLAAGVPAAGAVPQAELLRAAHTARLAGLHRAEAAALRVVRGLRGARARHDGHRLADLVASVRELLLTSGLLAAANPDPALVGTARRAYRPGGGLRVHGVCREPVISATGYGGVVTHLVSDDGNWFSIADVKPGGPARARGAARATVALGSGTLDHARLSRGGLLISGATVSPDGRLGSGKGVRATPLAGLSWTSGPLAALFARPLAEAVAERLTGGPGADPEQAQQEARRLIGCDLVVVGAAGDQLFAREVSGSGESADGGLLVRLTPANGHPDLAHIANFRQLATRTGLRIRVLGRLEPDRAATLRPLAIGPVPGTEATLRLPDEWQGHADLGYDRLQGAHFPPSDDLPAVDVPAGVPADPLAEAPLWRLRRLVEVAVSGGRRAVAEPARDGDRDGGGAALRRSGFRAGADLATALTAEADRRSRDVFGRVTDPDPDRYARAWLATAIYLTGTERALIQSTWRPH</sequence>
<feature type="compositionally biased region" description="Low complexity" evidence="1">
    <location>
        <begin position="164"/>
        <end position="211"/>
    </location>
</feature>
<evidence type="ECO:0000256" key="1">
    <source>
        <dbReference type="SAM" id="MobiDB-lite"/>
    </source>
</evidence>
<proteinExistence type="predicted"/>
<comment type="caution">
    <text evidence="2">The sequence shown here is derived from an EMBL/GenBank/DDBJ whole genome shotgun (WGS) entry which is preliminary data.</text>
</comment>
<organism evidence="2 3">
    <name type="scientific">Streptomyces gottesmaniae</name>
    <dbReference type="NCBI Taxonomy" id="3075518"/>
    <lineage>
        <taxon>Bacteria</taxon>
        <taxon>Bacillati</taxon>
        <taxon>Actinomycetota</taxon>
        <taxon>Actinomycetes</taxon>
        <taxon>Kitasatosporales</taxon>
        <taxon>Streptomycetaceae</taxon>
        <taxon>Streptomyces</taxon>
    </lineage>
</organism>
<feature type="compositionally biased region" description="Low complexity" evidence="1">
    <location>
        <begin position="123"/>
        <end position="140"/>
    </location>
</feature>
<feature type="region of interest" description="Disordered" evidence="1">
    <location>
        <begin position="104"/>
        <end position="229"/>
    </location>
</feature>
<keyword evidence="3" id="KW-1185">Reference proteome</keyword>
<gene>
    <name evidence="2" type="ORF">RM704_12155</name>
</gene>
<dbReference type="EMBL" id="JAVRFJ010000008">
    <property type="protein sequence ID" value="MDT0568217.1"/>
    <property type="molecule type" value="Genomic_DNA"/>
</dbReference>
<accession>A0ABU2YYH0</accession>
<dbReference type="RefSeq" id="WP_033525777.1">
    <property type="nucleotide sequence ID" value="NZ_JAVRFJ010000008.1"/>
</dbReference>
<name>A0ABU2YYH0_9ACTN</name>